<proteinExistence type="predicted"/>
<accession>A0A2S9J9C4</accession>
<protein>
    <submittedName>
        <fullName evidence="1">Uncharacterized protein</fullName>
    </submittedName>
</protein>
<comment type="caution">
    <text evidence="1">The sequence shown here is derived from an EMBL/GenBank/DDBJ whole genome shotgun (WGS) entry which is preliminary data.</text>
</comment>
<dbReference type="OrthoDB" id="710913at2"/>
<evidence type="ECO:0000313" key="1">
    <source>
        <dbReference type="EMBL" id="PRD49372.1"/>
    </source>
</evidence>
<dbReference type="AlphaFoldDB" id="A0A2S9J9C4"/>
<dbReference type="RefSeq" id="WP_105715214.1">
    <property type="nucleotide sequence ID" value="NZ_PVBQ01000001.1"/>
</dbReference>
<gene>
    <name evidence="1" type="ORF">C5745_01775</name>
</gene>
<evidence type="ECO:0000313" key="2">
    <source>
        <dbReference type="Proteomes" id="UP000239711"/>
    </source>
</evidence>
<keyword evidence="2" id="KW-1185">Reference proteome</keyword>
<reference evidence="1 2" key="1">
    <citation type="submission" date="2018-02" db="EMBL/GenBank/DDBJ databases">
        <title>The draft genome of Sphingobacterium sp. 5JN-11.</title>
        <authorList>
            <person name="Liu L."/>
            <person name="Li L."/>
            <person name="Liang L."/>
            <person name="Zhang X."/>
            <person name="Wang T."/>
        </authorList>
    </citation>
    <scope>NUCLEOTIDE SEQUENCE [LARGE SCALE GENOMIC DNA]</scope>
    <source>
        <strain evidence="1 2">5JN-11</strain>
    </source>
</reference>
<dbReference type="EMBL" id="PVBQ01000001">
    <property type="protein sequence ID" value="PRD49372.1"/>
    <property type="molecule type" value="Genomic_DNA"/>
</dbReference>
<dbReference type="Proteomes" id="UP000239711">
    <property type="component" value="Unassembled WGS sequence"/>
</dbReference>
<sequence length="134" mass="15693">MKSKQELQIEAVTAIITGELLLEEAMIKYNVKDKRTMTAWIKKTMPLLKTPKTESEQRLDILFNTVSETAERYNHDGSLDILRENSLLKRIIVLQDKVRELEEKNSLVTRHRDLLMEKVSSLELRIQIQQKTTK</sequence>
<organism evidence="1 2">
    <name type="scientific">Sphingobacterium haloxyli</name>
    <dbReference type="NCBI Taxonomy" id="2100533"/>
    <lineage>
        <taxon>Bacteria</taxon>
        <taxon>Pseudomonadati</taxon>
        <taxon>Bacteroidota</taxon>
        <taxon>Sphingobacteriia</taxon>
        <taxon>Sphingobacteriales</taxon>
        <taxon>Sphingobacteriaceae</taxon>
        <taxon>Sphingobacterium</taxon>
    </lineage>
</organism>
<name>A0A2S9J9C4_9SPHI</name>